<dbReference type="Pfam" id="PF25021">
    <property type="entry name" value="TEN_NHL"/>
    <property type="match status" value="1"/>
</dbReference>
<reference evidence="6 7" key="1">
    <citation type="journal article" date="2018" name="Syst. Appl. Microbiol.">
        <title>Ereboglobus luteus gen. nov. sp. nov. from cockroach guts, and new insights into the oxygen relationship of the genera Opitutus and Didymococcus (Verrucomicrobia: Opitutaceae).</title>
        <authorList>
            <person name="Tegtmeier D."/>
            <person name="Belitz A."/>
            <person name="Radek R."/>
            <person name="Heimerl T."/>
            <person name="Brune A."/>
        </authorList>
    </citation>
    <scope>NUCLEOTIDE SEQUENCE [LARGE SCALE GENOMIC DNA]</scope>
    <source>
        <strain evidence="6 7">Ho45</strain>
    </source>
</reference>
<dbReference type="RefSeq" id="WP_108823976.1">
    <property type="nucleotide sequence ID" value="NZ_CP023004.1"/>
</dbReference>
<dbReference type="AlphaFoldDB" id="A0A2U8E040"/>
<gene>
    <name evidence="6" type="ORF">CKA38_01840</name>
</gene>
<proteinExistence type="predicted"/>
<dbReference type="KEGG" id="elut:CKA38_01840"/>
<keyword evidence="1" id="KW-0677">Repeat</keyword>
<dbReference type="OrthoDB" id="191215at2"/>
<dbReference type="EMBL" id="CP023004">
    <property type="protein sequence ID" value="AWI08171.1"/>
    <property type="molecule type" value="Genomic_DNA"/>
</dbReference>
<evidence type="ECO:0000256" key="2">
    <source>
        <dbReference type="PROSITE-ProRule" id="PRU00504"/>
    </source>
</evidence>
<evidence type="ECO:0000256" key="4">
    <source>
        <dbReference type="SAM" id="SignalP"/>
    </source>
</evidence>
<accession>A0A2U8E040</accession>
<feature type="domain" description="Teneurin NHL" evidence="5">
    <location>
        <begin position="415"/>
        <end position="572"/>
    </location>
</feature>
<dbReference type="PROSITE" id="PS51125">
    <property type="entry name" value="NHL"/>
    <property type="match status" value="1"/>
</dbReference>
<feature type="signal peptide" evidence="4">
    <location>
        <begin position="1"/>
        <end position="20"/>
    </location>
</feature>
<protein>
    <recommendedName>
        <fullName evidence="5">Teneurin NHL domain-containing protein</fullName>
    </recommendedName>
</protein>
<feature type="chain" id="PRO_5016102797" description="Teneurin NHL domain-containing protein" evidence="4">
    <location>
        <begin position="21"/>
        <end position="626"/>
    </location>
</feature>
<feature type="repeat" description="NHL" evidence="2">
    <location>
        <begin position="263"/>
        <end position="298"/>
    </location>
</feature>
<evidence type="ECO:0000313" key="7">
    <source>
        <dbReference type="Proteomes" id="UP000244896"/>
    </source>
</evidence>
<dbReference type="PANTHER" id="PTHR13833">
    <property type="match status" value="1"/>
</dbReference>
<evidence type="ECO:0000259" key="5">
    <source>
        <dbReference type="Pfam" id="PF25021"/>
    </source>
</evidence>
<dbReference type="Gene3D" id="2.120.10.30">
    <property type="entry name" value="TolB, C-terminal domain"/>
    <property type="match status" value="4"/>
</dbReference>
<dbReference type="InterPro" id="IPR056822">
    <property type="entry name" value="TEN_NHL"/>
</dbReference>
<dbReference type="InterPro" id="IPR001258">
    <property type="entry name" value="NHL_repeat"/>
</dbReference>
<sequence length="626" mass="64344">MKTKTLHFASCLFVSALAFAQLHTPLRAAAPEPYIEGSRMGYQLENQSLNLAVVLPAGNRYATTESGAPNPDYATLTDVYWERSEDNGASWHRVGSVPGDSNLHSSGSANPLTLLSLHAGMTGWQYRATVTISHDNGSSSATRTAVSEKLNVRKSILVCPASLTFDASGNLYVADMLAHAILKITDDSKVTVFAGSTEGDAGMTNATGTFARFEYPRGIAYHSGTVYVADAGNNAIRVIAADGKVSTLAGSPGLAVDYLEGTGTGAQFDYPTALTVDASGNVYVVDSGNNVIRKITPAGVTSHVAGEYYKYTGGGVTGTTSWGSSGVLNIATGTDSLINGTWPSLGSTGTLIVNGSLNGGLHIGIIGSGTVITSIGSLGGCVISGSSIWNGSHAISSPEPETEYAESLYRFSGAMGITLSPDGRSLYVADSGNNVITSVRLADGNVATLDLNLNGVPGDFLANDYTKPTSPAGLRFDRAGNLYFADAYSSRIVKVASSGSAQAIAGLSNWLWISGSALQTLYLNSFQDGANTEALFNIPSDVAVGGNGSIYVADSENAAIRKITQSGTTVTVNTLVLTAAPISTGSTGGENVTVGESSSGGGGGGAPSAWYLLVLGALAAARLRRK</sequence>
<feature type="region of interest" description="Disordered" evidence="3">
    <location>
        <begin position="585"/>
        <end position="604"/>
    </location>
</feature>
<dbReference type="PANTHER" id="PTHR13833:SF71">
    <property type="entry name" value="NHL DOMAIN-CONTAINING PROTEIN"/>
    <property type="match status" value="1"/>
</dbReference>
<keyword evidence="4" id="KW-0732">Signal</keyword>
<dbReference type="Pfam" id="PF01436">
    <property type="entry name" value="NHL"/>
    <property type="match status" value="2"/>
</dbReference>
<organism evidence="6 7">
    <name type="scientific">Ereboglobus luteus</name>
    <dbReference type="NCBI Taxonomy" id="1796921"/>
    <lineage>
        <taxon>Bacteria</taxon>
        <taxon>Pseudomonadati</taxon>
        <taxon>Verrucomicrobiota</taxon>
        <taxon>Opitutia</taxon>
        <taxon>Opitutales</taxon>
        <taxon>Opitutaceae</taxon>
        <taxon>Ereboglobus</taxon>
    </lineage>
</organism>
<evidence type="ECO:0000256" key="3">
    <source>
        <dbReference type="SAM" id="MobiDB-lite"/>
    </source>
</evidence>
<keyword evidence="7" id="KW-1185">Reference proteome</keyword>
<name>A0A2U8E040_9BACT</name>
<evidence type="ECO:0000313" key="6">
    <source>
        <dbReference type="EMBL" id="AWI08171.1"/>
    </source>
</evidence>
<dbReference type="Proteomes" id="UP000244896">
    <property type="component" value="Chromosome"/>
</dbReference>
<evidence type="ECO:0000256" key="1">
    <source>
        <dbReference type="ARBA" id="ARBA00022737"/>
    </source>
</evidence>
<dbReference type="SUPFAM" id="SSF63829">
    <property type="entry name" value="Calcium-dependent phosphotriesterase"/>
    <property type="match status" value="2"/>
</dbReference>
<dbReference type="InterPro" id="IPR011042">
    <property type="entry name" value="6-blade_b-propeller_TolB-like"/>
</dbReference>